<dbReference type="CDD" id="cd08829">
    <property type="entry name" value="SPFH_paraslipin"/>
    <property type="match status" value="1"/>
</dbReference>
<dbReference type="SUPFAM" id="SSF117892">
    <property type="entry name" value="Band 7/SPFH domain"/>
    <property type="match status" value="1"/>
</dbReference>
<accession>A0A8J5Y4M4</accession>
<sequence length="390" mass="41191">MLTVRHLAAVPRWAPLTRRLSSFAAAPTPVNLGVHIVPQQSAYVVERFGKFSKVLNAGIHLLVPLVDRVAYVHVLKEEAISVPSQTAITKDNVSITIDGILYVRVTDPYKASYGIDDPHYAVTQLAQTTMRSELGKISLDRTFQERDTLNSNIVASINAASEPWGIQCMRYEIRDIVPPKAVRAAMELEAEAERRKRAAILDSEGDRQSTVNAAEGDKTSAILRSEANRQERINLAEAEARATELAAEASAAAIERIAASLRTAGGADAVAMRLAEQYIRAFGAMAKHSNTLVVPANAADAASMVASALAVFNGVGATAARVHAGVHSASPEGAGAASERGGDERDAFASRAESGGSVRIGSDGGAAESRSGEAVGAGGGIRENVDDWTR</sequence>
<dbReference type="PRINTS" id="PR00721">
    <property type="entry name" value="STOMATIN"/>
</dbReference>
<dbReference type="InterPro" id="IPR032435">
    <property type="entry name" value="STML2-like_C"/>
</dbReference>
<dbReference type="GO" id="GO:0005739">
    <property type="term" value="C:mitochondrion"/>
    <property type="evidence" value="ECO:0007669"/>
    <property type="project" value="UniProtKB-SubCell"/>
</dbReference>
<feature type="region of interest" description="Disordered" evidence="5">
    <location>
        <begin position="200"/>
        <end position="219"/>
    </location>
</feature>
<keyword evidence="4" id="KW-0175">Coiled coil</keyword>
<evidence type="ECO:0000313" key="8">
    <source>
        <dbReference type="Proteomes" id="UP000751190"/>
    </source>
</evidence>
<protein>
    <recommendedName>
        <fullName evidence="6">Band 7 domain-containing protein</fullName>
    </recommendedName>
</protein>
<comment type="subcellular location">
    <subcellularLocation>
        <location evidence="1">Mitochondrion</location>
    </subcellularLocation>
</comment>
<dbReference type="Proteomes" id="UP000751190">
    <property type="component" value="Unassembled WGS sequence"/>
</dbReference>
<dbReference type="InterPro" id="IPR001107">
    <property type="entry name" value="Band_7"/>
</dbReference>
<dbReference type="EMBL" id="JAGTXO010000001">
    <property type="protein sequence ID" value="KAG8470824.1"/>
    <property type="molecule type" value="Genomic_DNA"/>
</dbReference>
<dbReference type="SMART" id="SM00244">
    <property type="entry name" value="PHB"/>
    <property type="match status" value="1"/>
</dbReference>
<dbReference type="PANTHER" id="PTHR43327:SF10">
    <property type="entry name" value="STOMATIN-LIKE PROTEIN 2, MITOCHONDRIAL"/>
    <property type="match status" value="1"/>
</dbReference>
<gene>
    <name evidence="7" type="ORF">KFE25_009245</name>
</gene>
<dbReference type="OrthoDB" id="434619at2759"/>
<evidence type="ECO:0000256" key="3">
    <source>
        <dbReference type="ARBA" id="ARBA00023128"/>
    </source>
</evidence>
<dbReference type="Pfam" id="PF16200">
    <property type="entry name" value="Band_7_C"/>
    <property type="match status" value="1"/>
</dbReference>
<evidence type="ECO:0000256" key="4">
    <source>
        <dbReference type="SAM" id="Coils"/>
    </source>
</evidence>
<dbReference type="GO" id="GO:0016020">
    <property type="term" value="C:membrane"/>
    <property type="evidence" value="ECO:0007669"/>
    <property type="project" value="InterPro"/>
</dbReference>
<evidence type="ECO:0000313" key="7">
    <source>
        <dbReference type="EMBL" id="KAG8470824.1"/>
    </source>
</evidence>
<dbReference type="PANTHER" id="PTHR43327">
    <property type="entry name" value="STOMATIN-LIKE PROTEIN 2, MITOCHONDRIAL"/>
    <property type="match status" value="1"/>
</dbReference>
<name>A0A8J5Y4M4_DIALT</name>
<organism evidence="7 8">
    <name type="scientific">Diacronema lutheri</name>
    <name type="common">Unicellular marine alga</name>
    <name type="synonym">Monochrysis lutheri</name>
    <dbReference type="NCBI Taxonomy" id="2081491"/>
    <lineage>
        <taxon>Eukaryota</taxon>
        <taxon>Haptista</taxon>
        <taxon>Haptophyta</taxon>
        <taxon>Pavlovophyceae</taxon>
        <taxon>Pavlovales</taxon>
        <taxon>Pavlovaceae</taxon>
        <taxon>Diacronema</taxon>
    </lineage>
</organism>
<evidence type="ECO:0000256" key="5">
    <source>
        <dbReference type="SAM" id="MobiDB-lite"/>
    </source>
</evidence>
<keyword evidence="8" id="KW-1185">Reference proteome</keyword>
<evidence type="ECO:0000256" key="1">
    <source>
        <dbReference type="ARBA" id="ARBA00004173"/>
    </source>
</evidence>
<dbReference type="AlphaFoldDB" id="A0A8J5Y4M4"/>
<dbReference type="FunFam" id="3.30.479.30:FF:000008">
    <property type="entry name" value="Stomatin-like protein 2, mitochondrial"/>
    <property type="match status" value="1"/>
</dbReference>
<feature type="compositionally biased region" description="Low complexity" evidence="5">
    <location>
        <begin position="328"/>
        <end position="339"/>
    </location>
</feature>
<evidence type="ECO:0000256" key="2">
    <source>
        <dbReference type="ARBA" id="ARBA00008164"/>
    </source>
</evidence>
<feature type="domain" description="Band 7" evidence="6">
    <location>
        <begin position="32"/>
        <end position="190"/>
    </location>
</feature>
<comment type="similarity">
    <text evidence="2">Belongs to the band 7/mec-2 family.</text>
</comment>
<dbReference type="GO" id="GO:0007005">
    <property type="term" value="P:mitochondrion organization"/>
    <property type="evidence" value="ECO:0007669"/>
    <property type="project" value="TreeGrafter"/>
</dbReference>
<feature type="region of interest" description="Disordered" evidence="5">
    <location>
        <begin position="327"/>
        <end position="390"/>
    </location>
</feature>
<dbReference type="InterPro" id="IPR001972">
    <property type="entry name" value="Stomatin_HflK_fam"/>
</dbReference>
<feature type="coiled-coil region" evidence="4">
    <location>
        <begin position="228"/>
        <end position="255"/>
    </location>
</feature>
<reference evidence="7" key="1">
    <citation type="submission" date="2021-05" db="EMBL/GenBank/DDBJ databases">
        <title>The genome of the haptophyte Pavlova lutheri (Diacronema luteri, Pavlovales) - a model for lipid biosynthesis in eukaryotic algae.</title>
        <authorList>
            <person name="Hulatt C.J."/>
            <person name="Posewitz M.C."/>
        </authorList>
    </citation>
    <scope>NUCLEOTIDE SEQUENCE</scope>
    <source>
        <strain evidence="7">NIVA-4/92</strain>
    </source>
</reference>
<dbReference type="InterPro" id="IPR036013">
    <property type="entry name" value="Band_7/SPFH_dom_sf"/>
</dbReference>
<dbReference type="OMA" id="YLQMLPK"/>
<evidence type="ECO:0000259" key="6">
    <source>
        <dbReference type="SMART" id="SM00244"/>
    </source>
</evidence>
<keyword evidence="3" id="KW-0496">Mitochondrion</keyword>
<dbReference type="Gene3D" id="3.30.479.30">
    <property type="entry name" value="Band 7 domain"/>
    <property type="match status" value="1"/>
</dbReference>
<comment type="caution">
    <text evidence="7">The sequence shown here is derived from an EMBL/GenBank/DDBJ whole genome shotgun (WGS) entry which is preliminary data.</text>
</comment>
<dbReference type="Pfam" id="PF01145">
    <property type="entry name" value="Band_7"/>
    <property type="match status" value="1"/>
</dbReference>
<proteinExistence type="inferred from homology"/>
<dbReference type="InterPro" id="IPR050710">
    <property type="entry name" value="Band7/mec-2_domain"/>
</dbReference>